<organism evidence="1 2">
    <name type="scientific">Nocardia camponoti</name>
    <dbReference type="NCBI Taxonomy" id="1616106"/>
    <lineage>
        <taxon>Bacteria</taxon>
        <taxon>Bacillati</taxon>
        <taxon>Actinomycetota</taxon>
        <taxon>Actinomycetes</taxon>
        <taxon>Mycobacteriales</taxon>
        <taxon>Nocardiaceae</taxon>
        <taxon>Nocardia</taxon>
    </lineage>
</organism>
<dbReference type="AlphaFoldDB" id="A0A917QV79"/>
<comment type="caution">
    <text evidence="1">The sequence shown here is derived from an EMBL/GenBank/DDBJ whole genome shotgun (WGS) entry which is preliminary data.</text>
</comment>
<reference evidence="1" key="1">
    <citation type="journal article" date="2014" name="Int. J. Syst. Evol. Microbiol.">
        <title>Complete genome sequence of Corynebacterium casei LMG S-19264T (=DSM 44701T), isolated from a smear-ripened cheese.</title>
        <authorList>
            <consortium name="US DOE Joint Genome Institute (JGI-PGF)"/>
            <person name="Walter F."/>
            <person name="Albersmeier A."/>
            <person name="Kalinowski J."/>
            <person name="Ruckert C."/>
        </authorList>
    </citation>
    <scope>NUCLEOTIDE SEQUENCE</scope>
    <source>
        <strain evidence="1">CGMCC 4.7278</strain>
    </source>
</reference>
<dbReference type="RefSeq" id="WP_188831236.1">
    <property type="nucleotide sequence ID" value="NZ_BMMW01000007.1"/>
</dbReference>
<accession>A0A917QV79</accession>
<dbReference type="EMBL" id="BMMW01000007">
    <property type="protein sequence ID" value="GGK69308.1"/>
    <property type="molecule type" value="Genomic_DNA"/>
</dbReference>
<proteinExistence type="predicted"/>
<protein>
    <submittedName>
        <fullName evidence="1">Uncharacterized protein</fullName>
    </submittedName>
</protein>
<name>A0A917QV79_9NOCA</name>
<gene>
    <name evidence="1" type="ORF">GCM10011591_46780</name>
</gene>
<dbReference type="Proteomes" id="UP000612956">
    <property type="component" value="Unassembled WGS sequence"/>
</dbReference>
<evidence type="ECO:0000313" key="1">
    <source>
        <dbReference type="EMBL" id="GGK69308.1"/>
    </source>
</evidence>
<evidence type="ECO:0000313" key="2">
    <source>
        <dbReference type="Proteomes" id="UP000612956"/>
    </source>
</evidence>
<sequence>MPLLTSSDFARIVADRTGYHPDKHFLPALTATGILTDHGTGAHRRIDADELAEFLTCYPYRPVLPFDYLQVSLGPIGERTDPLYDVRSLPPTLFSRYAGYDHHNTAGLTATERARAIVAVWKTGAAKAAEVVERGLPLIGVVKGVMTPETIYWPRAVIRLGDGYGFDVDVEHRGHDEIGTGAITTVRGGAPWELVRSTAR</sequence>
<reference evidence="1" key="2">
    <citation type="submission" date="2020-09" db="EMBL/GenBank/DDBJ databases">
        <authorList>
            <person name="Sun Q."/>
            <person name="Zhou Y."/>
        </authorList>
    </citation>
    <scope>NUCLEOTIDE SEQUENCE</scope>
    <source>
        <strain evidence="1">CGMCC 4.7278</strain>
    </source>
</reference>
<keyword evidence="2" id="KW-1185">Reference proteome</keyword>